<keyword evidence="3" id="KW-0813">Transport</keyword>
<evidence type="ECO:0000256" key="13">
    <source>
        <dbReference type="SAM" id="MobiDB-lite"/>
    </source>
</evidence>
<dbReference type="InterPro" id="IPR057308">
    <property type="entry name" value="CHCR_PEP5_VPS11"/>
</dbReference>
<evidence type="ECO:0000256" key="5">
    <source>
        <dbReference type="ARBA" id="ARBA00022771"/>
    </source>
</evidence>
<evidence type="ECO:0000313" key="16">
    <source>
        <dbReference type="Proteomes" id="UP001378592"/>
    </source>
</evidence>
<dbReference type="GO" id="GO:0030674">
    <property type="term" value="F:protein-macromolecule adaptor activity"/>
    <property type="evidence" value="ECO:0007669"/>
    <property type="project" value="TreeGrafter"/>
</dbReference>
<feature type="region of interest" description="Disordered" evidence="13">
    <location>
        <begin position="955"/>
        <end position="1009"/>
    </location>
</feature>
<dbReference type="FunFam" id="3.30.40.10:FF:000258">
    <property type="entry name" value="Vacuolar protein sorting-associated protein 11 homolog"/>
    <property type="match status" value="1"/>
</dbReference>
<dbReference type="SUPFAM" id="SSF101908">
    <property type="entry name" value="Putative isomerase YbhE"/>
    <property type="match status" value="1"/>
</dbReference>
<dbReference type="PANTHER" id="PTHR23323:SF24">
    <property type="entry name" value="VACUOLAR PROTEIN SORTING-ASSOCIATED PROTEIN 11 HOMOLOG"/>
    <property type="match status" value="1"/>
</dbReference>
<keyword evidence="5 10" id="KW-0863">Zinc-finger</keyword>
<evidence type="ECO:0000313" key="15">
    <source>
        <dbReference type="EMBL" id="KAK7790409.1"/>
    </source>
</evidence>
<keyword evidence="7" id="KW-0653">Protein transport</keyword>
<dbReference type="GO" id="GO:0008270">
    <property type="term" value="F:zinc ion binding"/>
    <property type="evidence" value="ECO:0007669"/>
    <property type="project" value="UniProtKB-KW"/>
</dbReference>
<dbReference type="Gene3D" id="3.30.40.10">
    <property type="entry name" value="Zinc/RING finger domain, C3HC4 (zinc finger)"/>
    <property type="match status" value="1"/>
</dbReference>
<evidence type="ECO:0000256" key="7">
    <source>
        <dbReference type="ARBA" id="ARBA00022927"/>
    </source>
</evidence>
<comment type="caution">
    <text evidence="15">The sequence shown here is derived from an EMBL/GenBank/DDBJ whole genome shotgun (WGS) entry which is preliminary data.</text>
</comment>
<dbReference type="Pfam" id="PF23356">
    <property type="entry name" value="TPR_PEP5_VPS11"/>
    <property type="match status" value="1"/>
</dbReference>
<sequence>MAFLEWRRFNFFDLNKDVDNGKIAEALKEAKVVAATSGHGHLVLGDSEGNIHLVTRLMHVTSFRAYALHVVLAEQLRHSPLLVTVGEDEPGEHPVLKVWYLDRMDKQGHPSCVRLTRASPSHGKVTPASALCVHDSATMLAIGFSDGSILLLRGDITRERGCKQRTLRDGNTAVTGLSFLCTAKHTLLFVATNANVFFFNITHKEKEQKVHLDGMGCAPRCSVLAESLPDSQFMIGREDAVYCYTPDGRGPCYAVEGQKQLLQWFRTYLIIVAQENKTGPGGIIRSATTANSTSTVGEPGSTNDQGKQLVTVLDIQNKFIVFSAAVREVQAVLAEWGAVYLLTGGGDGTAPRLWLLQERDLQSKLALLFKKNLYDVSIRIAKSQKYDAEGLVDIFRQYGDHLYAKGDHSAAIEQYIRTIGRLEPSYIIRKFLDSQHIDKLTTYLQALHKQGLATGDHTTLLLNCYTKLNHTDRLKEFILTKDREVDFDVEIAIKVCRHASPEDALLLARKHAHHDWVLKIQTEDRGCYKEALEYIASLDFEQAESMMRGYGSVLLQHVPAEATALLKQLCTAYRPQGAGPAVPAECADAEDFLHLFLNNSSRLVEFLEHVCSTRPQQNALVYNALFEHRLHLWAAAHAKEELAEARMLETQAVRLLQSPDANYDKEQALVLCQALDFRPGLLHLYEENKLYQQIVQYHLRQGDYSSVLAACRRFGNQDPSLWIQALLACAKDADTPSQVLGEVLSVIEKERLLPPLLVVDALASAGGVATLGDARKYLLSVLAAEGELLQQENTLIEKYKQETERLREQIRTAQTQAVVFQGARCWACHHPLELPSVHFLCQHSYHQHCFQSFAENENECPACLPNNKKILDIIRSQEQSRDLHETFHSQLERAEDGFSLVADYFGRGVFNKLTVVTDSVASTPTAPAKPLIITKVSEPLHSYGPGAEARIRLGEGQHSQTAQDSRRGGGITVPVPEGRMRQDEGRPLTTVDLNPVAASPPRPPVSRPLVSVPPVQLVQVSAPAISSTNPFEEDESYDEAKNPFAEDNPFTEELSTNPFSEDEDYDKNLNPFES</sequence>
<feature type="domain" description="RING-type" evidence="14">
    <location>
        <begin position="825"/>
        <end position="863"/>
    </location>
</feature>
<dbReference type="PROSITE" id="PS50089">
    <property type="entry name" value="ZF_RING_2"/>
    <property type="match status" value="1"/>
</dbReference>
<dbReference type="Gene3D" id="2.130.10.10">
    <property type="entry name" value="YVTN repeat-like/Quinoprotein amine dehydrogenase"/>
    <property type="match status" value="1"/>
</dbReference>
<proteinExistence type="inferred from homology"/>
<evidence type="ECO:0000256" key="8">
    <source>
        <dbReference type="ARBA" id="ARBA00023136"/>
    </source>
</evidence>
<dbReference type="PIRSF" id="PIRSF007860">
    <property type="entry name" value="VPS11"/>
    <property type="match status" value="1"/>
</dbReference>
<dbReference type="GO" id="GO:0006886">
    <property type="term" value="P:intracellular protein transport"/>
    <property type="evidence" value="ECO:0007669"/>
    <property type="project" value="UniProtKB-UniRule"/>
</dbReference>
<dbReference type="PANTHER" id="PTHR23323">
    <property type="entry name" value="VACUOLAR PROTEIN SORTING-ASSOCIATED PROTEIN"/>
    <property type="match status" value="1"/>
</dbReference>
<evidence type="ECO:0000256" key="4">
    <source>
        <dbReference type="ARBA" id="ARBA00022723"/>
    </source>
</evidence>
<dbReference type="GO" id="GO:0007032">
    <property type="term" value="P:endosome organization"/>
    <property type="evidence" value="ECO:0007669"/>
    <property type="project" value="TreeGrafter"/>
</dbReference>
<dbReference type="InterPro" id="IPR057307">
    <property type="entry name" value="PEP5_VPS11_N"/>
</dbReference>
<dbReference type="Pfam" id="PF12451">
    <property type="entry name" value="VPS11_C"/>
    <property type="match status" value="1"/>
</dbReference>
<evidence type="ECO:0000256" key="3">
    <source>
        <dbReference type="ARBA" id="ARBA00022448"/>
    </source>
</evidence>
<dbReference type="GO" id="GO:0006904">
    <property type="term" value="P:vesicle docking involved in exocytosis"/>
    <property type="evidence" value="ECO:0007669"/>
    <property type="project" value="TreeGrafter"/>
</dbReference>
<keyword evidence="12" id="KW-0175">Coiled coil</keyword>
<evidence type="ECO:0000256" key="2">
    <source>
        <dbReference type="ARBA" id="ARBA00007070"/>
    </source>
</evidence>
<comment type="similarity">
    <text evidence="2 9">Belongs to the VPS11 family.</text>
</comment>
<dbReference type="SUPFAM" id="SSF57850">
    <property type="entry name" value="RING/U-box"/>
    <property type="match status" value="1"/>
</dbReference>
<evidence type="ECO:0000256" key="10">
    <source>
        <dbReference type="PROSITE-ProRule" id="PRU00175"/>
    </source>
</evidence>
<comment type="subcellular location">
    <subcellularLocation>
        <location evidence="1">Late endosome membrane</location>
        <topology evidence="1">Peripheral membrane protein</topology>
        <orientation evidence="1">Cytoplasmic side</orientation>
    </subcellularLocation>
</comment>
<name>A0AAN9V6X6_9ORTH</name>
<keyword evidence="8 9" id="KW-0472">Membrane</keyword>
<gene>
    <name evidence="15" type="ORF">R5R35_013503</name>
</gene>
<dbReference type="InterPro" id="IPR001841">
    <property type="entry name" value="Znf_RING"/>
</dbReference>
<reference evidence="15 16" key="1">
    <citation type="submission" date="2024-03" db="EMBL/GenBank/DDBJ databases">
        <title>The genome assembly and annotation of the cricket Gryllus longicercus Weissman &amp; Gray.</title>
        <authorList>
            <person name="Szrajer S."/>
            <person name="Gray D."/>
            <person name="Ylla G."/>
        </authorList>
    </citation>
    <scope>NUCLEOTIDE SEQUENCE [LARGE SCALE GENOMIC DNA]</scope>
    <source>
        <strain evidence="15">DAG 2021-001</strain>
        <tissue evidence="15">Whole body minus gut</tissue>
    </source>
</reference>
<dbReference type="GO" id="GO:0031902">
    <property type="term" value="C:late endosome membrane"/>
    <property type="evidence" value="ECO:0007669"/>
    <property type="project" value="UniProtKB-SubCell"/>
</dbReference>
<dbReference type="Pfam" id="PF23341">
    <property type="entry name" value="PEP5_VPS11_N"/>
    <property type="match status" value="1"/>
</dbReference>
<organism evidence="15 16">
    <name type="scientific">Gryllus longicercus</name>
    <dbReference type="NCBI Taxonomy" id="2509291"/>
    <lineage>
        <taxon>Eukaryota</taxon>
        <taxon>Metazoa</taxon>
        <taxon>Ecdysozoa</taxon>
        <taxon>Arthropoda</taxon>
        <taxon>Hexapoda</taxon>
        <taxon>Insecta</taxon>
        <taxon>Pterygota</taxon>
        <taxon>Neoptera</taxon>
        <taxon>Polyneoptera</taxon>
        <taxon>Orthoptera</taxon>
        <taxon>Ensifera</taxon>
        <taxon>Gryllidea</taxon>
        <taxon>Grylloidea</taxon>
        <taxon>Gryllidae</taxon>
        <taxon>Gryllinae</taxon>
        <taxon>Gryllus</taxon>
    </lineage>
</organism>
<evidence type="ECO:0000256" key="6">
    <source>
        <dbReference type="ARBA" id="ARBA00022833"/>
    </source>
</evidence>
<dbReference type="InterPro" id="IPR000547">
    <property type="entry name" value="Clathrin_H-chain/VPS_repeat"/>
</dbReference>
<keyword evidence="16" id="KW-1185">Reference proteome</keyword>
<dbReference type="InterPro" id="IPR015943">
    <property type="entry name" value="WD40/YVTN_repeat-like_dom_sf"/>
</dbReference>
<keyword evidence="6" id="KW-0862">Zinc</keyword>
<dbReference type="GO" id="GO:0048284">
    <property type="term" value="P:organelle fusion"/>
    <property type="evidence" value="ECO:0007669"/>
    <property type="project" value="TreeGrafter"/>
</dbReference>
<evidence type="ECO:0000256" key="12">
    <source>
        <dbReference type="SAM" id="Coils"/>
    </source>
</evidence>
<dbReference type="InterPro" id="IPR024763">
    <property type="entry name" value="VPS11_C"/>
</dbReference>
<dbReference type="AlphaFoldDB" id="A0AAN9V6X6"/>
<feature type="coiled-coil region" evidence="12">
    <location>
        <begin position="789"/>
        <end position="816"/>
    </location>
</feature>
<dbReference type="EMBL" id="JAZDUA010000628">
    <property type="protein sequence ID" value="KAK7790409.1"/>
    <property type="molecule type" value="Genomic_DNA"/>
</dbReference>
<feature type="repeat" description="CHCR" evidence="11">
    <location>
        <begin position="415"/>
        <end position="563"/>
    </location>
</feature>
<dbReference type="InterPro" id="IPR016528">
    <property type="entry name" value="VPS11"/>
</dbReference>
<dbReference type="GO" id="GO:0007033">
    <property type="term" value="P:vacuole organization"/>
    <property type="evidence" value="ECO:0007669"/>
    <property type="project" value="TreeGrafter"/>
</dbReference>
<evidence type="ECO:0000256" key="9">
    <source>
        <dbReference type="PIRNR" id="PIRNR007860"/>
    </source>
</evidence>
<keyword evidence="4" id="KW-0479">Metal-binding</keyword>
<dbReference type="InterPro" id="IPR013083">
    <property type="entry name" value="Znf_RING/FYVE/PHD"/>
</dbReference>
<feature type="region of interest" description="Disordered" evidence="13">
    <location>
        <begin position="1023"/>
        <end position="1074"/>
    </location>
</feature>
<accession>A0AAN9V6X6</accession>
<protein>
    <recommendedName>
        <fullName evidence="9">Vacuolar protein sorting-associated protein 11 homolog</fullName>
    </recommendedName>
</protein>
<dbReference type="Proteomes" id="UP001378592">
    <property type="component" value="Unassembled WGS sequence"/>
</dbReference>
<evidence type="ECO:0000256" key="11">
    <source>
        <dbReference type="PROSITE-ProRule" id="PRU01006"/>
    </source>
</evidence>
<dbReference type="GO" id="GO:0030897">
    <property type="term" value="C:HOPS complex"/>
    <property type="evidence" value="ECO:0007669"/>
    <property type="project" value="TreeGrafter"/>
</dbReference>
<evidence type="ECO:0000256" key="1">
    <source>
        <dbReference type="ARBA" id="ARBA00004492"/>
    </source>
</evidence>
<dbReference type="PROSITE" id="PS50236">
    <property type="entry name" value="CHCR"/>
    <property type="match status" value="1"/>
</dbReference>
<dbReference type="CDD" id="cd16688">
    <property type="entry name" value="RING-H2_Vps11"/>
    <property type="match status" value="1"/>
</dbReference>
<evidence type="ECO:0000259" key="14">
    <source>
        <dbReference type="PROSITE" id="PS50089"/>
    </source>
</evidence>